<dbReference type="Pfam" id="PF00773">
    <property type="entry name" value="RNB"/>
    <property type="match status" value="1"/>
</dbReference>
<protein>
    <submittedName>
        <fullName evidence="3">DIS3-like exonuclease 2</fullName>
    </submittedName>
</protein>
<dbReference type="Gene3D" id="2.40.50.690">
    <property type="match status" value="1"/>
</dbReference>
<dbReference type="InterPro" id="IPR012340">
    <property type="entry name" value="NA-bd_OB-fold"/>
</dbReference>
<dbReference type="PROSITE" id="PS01175">
    <property type="entry name" value="RIBONUCLEASE_II"/>
    <property type="match status" value="1"/>
</dbReference>
<accession>A0ABD2Q3T7</accession>
<reference evidence="3 4" key="1">
    <citation type="submission" date="2024-11" db="EMBL/GenBank/DDBJ databases">
        <title>Adaptive evolution of stress response genes in parasites aligns with host niche diversity.</title>
        <authorList>
            <person name="Hahn C."/>
            <person name="Resl P."/>
        </authorList>
    </citation>
    <scope>NUCLEOTIDE SEQUENCE [LARGE SCALE GENOMIC DNA]</scope>
    <source>
        <strain evidence="3">EGGRZ-B1_66</strain>
        <tissue evidence="3">Body</tissue>
    </source>
</reference>
<feature type="domain" description="RNB" evidence="2">
    <location>
        <begin position="311"/>
        <end position="730"/>
    </location>
</feature>
<dbReference type="Proteomes" id="UP001626550">
    <property type="component" value="Unassembled WGS sequence"/>
</dbReference>
<dbReference type="InterPro" id="IPR001900">
    <property type="entry name" value="RNase_II/R"/>
</dbReference>
<sequence length="911" mass="103105">MVAKQSFSAAAKGPGRLSAERVCLKAPPATLLEGQLFVLDHYTAYIIHPVDGSRVFINGPKHRGRAVSNDYVSVQLLPVSKWQCQLLVEPAPQQEPVMTLPEHYVENQSLEKITNHDLDPIVNPKYSSQLVSSRNFSSMSKVGELIGLRPDVIPILFPKMDPKDITELLASTPNPFVPMPSPLLYRTGTVRSILWSELSRRKIYGTVHKTNDIVHFKPTTKFPRIQAINQVDDCDPDKLYYVEGFHYSNQFRRYFGVVKPASELSELQRACQIVLSEHGVAHSTNFDEQCYENLPQSEQDFVIPEKEFLTRRDYRNRCVFTLDPSTAKDIDDAIHITQIKDDLYEVGVHIADVSYFVKSGSALDNEASDRCTSIYYADKVIPMLPPILSEQLCSLNPGVERLAFSVVFTIKSSGQLVDQWIGRSIIRSCSKLSYETAQQIIDSREKKLPAPENVTVHEPYTVEQVSRSLQQLIKITRNLRETRIENGALTMSKVEIKFEIPTNEDSDVPSSYYPKQILETNNLVEELMLLTNQTIAKCLYNAISLRGKPSRFFESSQKPTWQGAFLRRHPPPSTQNVSKIIANFASMGFKVVTTSSATLRASLEEAFKQLNNDQGLTAENRRNKQLALSFMTLVLLSLAQYFSVDDFLGKRLMQKHYENQSEDLNPFDSKERVSMADFSSAIPGFEDLNSLLEYAKHFGLATGLYTHFTSPIRRYADLIVHRQVASVLGITSHLLDKDLSTAQSLYSKLTTSVKDSVHSVDLMMQAFKCNVKRNQSRKAQEIIKNLYYVAHVKKYGPLKEKVVLVSAGSREMQVLIKSTGTVLRIPPDQVSFPSVCFNFLAKLFAKGTYEFPPIDKKKSKNKLLNNTILVAWENGMREELQLLDVVDALVYVNDDRKWRLSLHIIPPSKSP</sequence>
<gene>
    <name evidence="3" type="primary">DIS3L2_3</name>
    <name evidence="3" type="ORF">Ciccas_007115</name>
</gene>
<dbReference type="InterPro" id="IPR022966">
    <property type="entry name" value="RNase_II/R_CS"/>
</dbReference>
<name>A0ABD2Q3T7_9PLAT</name>
<keyword evidence="4" id="KW-1185">Reference proteome</keyword>
<evidence type="ECO:0000313" key="4">
    <source>
        <dbReference type="Proteomes" id="UP001626550"/>
    </source>
</evidence>
<dbReference type="PANTHER" id="PTHR23355:SF9">
    <property type="entry name" value="DIS3-LIKE EXONUCLEASE 2"/>
    <property type="match status" value="1"/>
</dbReference>
<evidence type="ECO:0000259" key="2">
    <source>
        <dbReference type="SMART" id="SM00955"/>
    </source>
</evidence>
<evidence type="ECO:0000256" key="1">
    <source>
        <dbReference type="RuleBase" id="RU003901"/>
    </source>
</evidence>
<dbReference type="SMART" id="SM00955">
    <property type="entry name" value="RNB"/>
    <property type="match status" value="1"/>
</dbReference>
<dbReference type="EMBL" id="JBJKFK010001049">
    <property type="protein sequence ID" value="KAL3314269.1"/>
    <property type="molecule type" value="Genomic_DNA"/>
</dbReference>
<dbReference type="SUPFAM" id="SSF50249">
    <property type="entry name" value="Nucleic acid-binding proteins"/>
    <property type="match status" value="2"/>
</dbReference>
<dbReference type="AlphaFoldDB" id="A0ABD2Q3T7"/>
<comment type="similarity">
    <text evidence="1">Belongs to the RNR ribonuclease family.</text>
</comment>
<organism evidence="3 4">
    <name type="scientific">Cichlidogyrus casuarinus</name>
    <dbReference type="NCBI Taxonomy" id="1844966"/>
    <lineage>
        <taxon>Eukaryota</taxon>
        <taxon>Metazoa</taxon>
        <taxon>Spiralia</taxon>
        <taxon>Lophotrochozoa</taxon>
        <taxon>Platyhelminthes</taxon>
        <taxon>Monogenea</taxon>
        <taxon>Monopisthocotylea</taxon>
        <taxon>Dactylogyridea</taxon>
        <taxon>Ancyrocephalidae</taxon>
        <taxon>Cichlidogyrus</taxon>
    </lineage>
</organism>
<dbReference type="InterPro" id="IPR050180">
    <property type="entry name" value="RNR_Ribonuclease"/>
</dbReference>
<proteinExistence type="inferred from homology"/>
<evidence type="ECO:0000313" key="3">
    <source>
        <dbReference type="EMBL" id="KAL3314269.1"/>
    </source>
</evidence>
<comment type="caution">
    <text evidence="3">The sequence shown here is derived from an EMBL/GenBank/DDBJ whole genome shotgun (WGS) entry which is preliminary data.</text>
</comment>
<dbReference type="PANTHER" id="PTHR23355">
    <property type="entry name" value="RIBONUCLEASE"/>
    <property type="match status" value="1"/>
</dbReference>